<keyword evidence="11" id="KW-1185">Reference proteome</keyword>
<comment type="similarity">
    <text evidence="8">Belongs to the mitochondrial carrier (TC 2.A.29) family.</text>
</comment>
<feature type="domain" description="EF-hand" evidence="9">
    <location>
        <begin position="156"/>
        <end position="191"/>
    </location>
</feature>
<dbReference type="PROSITE" id="PS50920">
    <property type="entry name" value="SOLCAR"/>
    <property type="match status" value="3"/>
</dbReference>
<dbReference type="SUPFAM" id="SSF47473">
    <property type="entry name" value="EF-hand"/>
    <property type="match status" value="1"/>
</dbReference>
<feature type="domain" description="EF-hand" evidence="9">
    <location>
        <begin position="192"/>
        <end position="227"/>
    </location>
</feature>
<accession>A0A5J4Z617</accession>
<dbReference type="Gene3D" id="1.10.238.10">
    <property type="entry name" value="EF-hand"/>
    <property type="match status" value="1"/>
</dbReference>
<comment type="caution">
    <text evidence="10">The sequence shown here is derived from an EMBL/GenBank/DDBJ whole genome shotgun (WGS) entry which is preliminary data.</text>
</comment>
<dbReference type="Pfam" id="PF00153">
    <property type="entry name" value="Mito_carr"/>
    <property type="match status" value="3"/>
</dbReference>
<dbReference type="OMA" id="SGQWWKQ"/>
<dbReference type="AlphaFoldDB" id="A0A5J4Z617"/>
<dbReference type="InterPro" id="IPR002048">
    <property type="entry name" value="EF_hand_dom"/>
</dbReference>
<dbReference type="GO" id="GO:0005743">
    <property type="term" value="C:mitochondrial inner membrane"/>
    <property type="evidence" value="ECO:0007669"/>
    <property type="project" value="UniProtKB-SubCell"/>
</dbReference>
<dbReference type="SMART" id="SM00054">
    <property type="entry name" value="EFh"/>
    <property type="match status" value="3"/>
</dbReference>
<sequence>MAGGKPEIRRVSRTALARRREPRDARCAQHGAAWRLLPQPPLAVVLPFSIPGWSAGREAGRDSASQKTLLQRLRRPSHQARQQQPDLTELEILHTFNELDTRGDNVLDDDEIRVALKRLNLPCSDDYLRDLFDDADWEWGPSKRVSRDEFVGFVKSKESAMRRAFNKIDKKGDGHICAEEAADFLRAIGIRANLEDGQQMVEHLDTQGNRKVTYEEFRAFAVLLPRAQLRHNVGWAWVESATDDVRLYCPMSDPLKQFLAGGLAGALSRTCIAPADRAMSIIMSGASGSTTNPITVLRQVVLDEGFGGLWRGNWASVVKKFPQKAIEFGVYDALMRLVSAMDKKKIMKNSKLDKQRGGDSSGSNRMLTSLIVGAAAGAAGQTLLHVLDVVKTQQNVGQSGSFGQVLLNLVRTEGIRGMYRGYLPSLIETLAGTGIGFCLYDSAKLAWKKWKHRQPTSVELAILGGLTSAATLTVCMPLNVVTKRMVAQGMKGVPKYSSIADCVLSTLRTEGIKGFFRGLLVSYVKIVPSIALTYSLYEAVRSNWGVGGIRKYRRNAATAAAATAGSVVRGNGFMQNCSLPQRKRARCIVAF</sequence>
<feature type="repeat" description="Solcar" evidence="7">
    <location>
        <begin position="455"/>
        <end position="543"/>
    </location>
</feature>
<keyword evidence="3 7" id="KW-0812">Transmembrane</keyword>
<dbReference type="Gene3D" id="1.50.40.10">
    <property type="entry name" value="Mitochondrial carrier domain"/>
    <property type="match status" value="1"/>
</dbReference>
<dbReference type="Proteomes" id="UP000324585">
    <property type="component" value="Unassembled WGS sequence"/>
</dbReference>
<dbReference type="PROSITE" id="PS50222">
    <property type="entry name" value="EF_HAND_2"/>
    <property type="match status" value="3"/>
</dbReference>
<dbReference type="OrthoDB" id="270584at2759"/>
<evidence type="ECO:0000259" key="9">
    <source>
        <dbReference type="PROSITE" id="PS50222"/>
    </source>
</evidence>
<feature type="repeat" description="Solcar" evidence="7">
    <location>
        <begin position="364"/>
        <end position="446"/>
    </location>
</feature>
<dbReference type="GO" id="GO:0055085">
    <property type="term" value="P:transmembrane transport"/>
    <property type="evidence" value="ECO:0007669"/>
    <property type="project" value="InterPro"/>
</dbReference>
<keyword evidence="5" id="KW-1133">Transmembrane helix</keyword>
<dbReference type="SUPFAM" id="SSF103506">
    <property type="entry name" value="Mitochondrial carrier"/>
    <property type="match status" value="1"/>
</dbReference>
<dbReference type="EMBL" id="VRMN01000001">
    <property type="protein sequence ID" value="KAA8498532.1"/>
    <property type="molecule type" value="Genomic_DNA"/>
</dbReference>
<evidence type="ECO:0000256" key="7">
    <source>
        <dbReference type="PROSITE-ProRule" id="PRU00282"/>
    </source>
</evidence>
<reference evidence="11" key="1">
    <citation type="journal article" date="2019" name="Nat. Commun.">
        <title>Expansion of phycobilisome linker gene families in mesophilic red algae.</title>
        <authorList>
            <person name="Lee J."/>
            <person name="Kim D."/>
            <person name="Bhattacharya D."/>
            <person name="Yoon H.S."/>
        </authorList>
    </citation>
    <scope>NUCLEOTIDE SEQUENCE [LARGE SCALE GENOMIC DNA]</scope>
    <source>
        <strain evidence="11">CCMP 1328</strain>
    </source>
</reference>
<evidence type="ECO:0000256" key="8">
    <source>
        <dbReference type="RuleBase" id="RU000488"/>
    </source>
</evidence>
<feature type="domain" description="EF-hand" evidence="9">
    <location>
        <begin position="87"/>
        <end position="122"/>
    </location>
</feature>
<keyword evidence="2 8" id="KW-0813">Transport</keyword>
<protein>
    <submittedName>
        <fullName evidence="10">Calcium-binding mitochondrial carrier protein SCaMC-1</fullName>
    </submittedName>
</protein>
<dbReference type="PRINTS" id="PR00926">
    <property type="entry name" value="MITOCARRIER"/>
</dbReference>
<evidence type="ECO:0000256" key="3">
    <source>
        <dbReference type="ARBA" id="ARBA00022692"/>
    </source>
</evidence>
<name>A0A5J4Z617_PORPP</name>
<evidence type="ECO:0000256" key="1">
    <source>
        <dbReference type="ARBA" id="ARBA00004448"/>
    </source>
</evidence>
<keyword evidence="6 7" id="KW-0472">Membrane</keyword>
<organism evidence="10 11">
    <name type="scientific">Porphyridium purpureum</name>
    <name type="common">Red alga</name>
    <name type="synonym">Porphyridium cruentum</name>
    <dbReference type="NCBI Taxonomy" id="35688"/>
    <lineage>
        <taxon>Eukaryota</taxon>
        <taxon>Rhodophyta</taxon>
        <taxon>Bangiophyceae</taxon>
        <taxon>Porphyridiales</taxon>
        <taxon>Porphyridiaceae</taxon>
        <taxon>Porphyridium</taxon>
    </lineage>
</organism>
<dbReference type="InterPro" id="IPR011992">
    <property type="entry name" value="EF-hand-dom_pair"/>
</dbReference>
<proteinExistence type="inferred from homology"/>
<dbReference type="InterPro" id="IPR023395">
    <property type="entry name" value="MCP_dom_sf"/>
</dbReference>
<dbReference type="InterPro" id="IPR002067">
    <property type="entry name" value="MCP"/>
</dbReference>
<evidence type="ECO:0000256" key="5">
    <source>
        <dbReference type="ARBA" id="ARBA00022989"/>
    </source>
</evidence>
<evidence type="ECO:0000256" key="2">
    <source>
        <dbReference type="ARBA" id="ARBA00022448"/>
    </source>
</evidence>
<evidence type="ECO:0000313" key="10">
    <source>
        <dbReference type="EMBL" id="KAA8498532.1"/>
    </source>
</evidence>
<dbReference type="GO" id="GO:0005509">
    <property type="term" value="F:calcium ion binding"/>
    <property type="evidence" value="ECO:0007669"/>
    <property type="project" value="InterPro"/>
</dbReference>
<gene>
    <name evidence="10" type="ORF">FVE85_6117</name>
</gene>
<evidence type="ECO:0000256" key="6">
    <source>
        <dbReference type="ARBA" id="ARBA00023136"/>
    </source>
</evidence>
<dbReference type="Pfam" id="PF13499">
    <property type="entry name" value="EF-hand_7"/>
    <property type="match status" value="1"/>
</dbReference>
<evidence type="ECO:0000256" key="4">
    <source>
        <dbReference type="ARBA" id="ARBA00022737"/>
    </source>
</evidence>
<evidence type="ECO:0000313" key="11">
    <source>
        <dbReference type="Proteomes" id="UP000324585"/>
    </source>
</evidence>
<keyword evidence="4" id="KW-0677">Repeat</keyword>
<feature type="repeat" description="Solcar" evidence="7">
    <location>
        <begin position="252"/>
        <end position="337"/>
    </location>
</feature>
<dbReference type="InterPro" id="IPR018108">
    <property type="entry name" value="MCP_transmembrane"/>
</dbReference>
<comment type="subcellular location">
    <subcellularLocation>
        <location evidence="1">Mitochondrion inner membrane</location>
        <topology evidence="1">Multi-pass membrane protein</topology>
    </subcellularLocation>
</comment>
<dbReference type="PANTHER" id="PTHR24089">
    <property type="entry name" value="SOLUTE CARRIER FAMILY 25"/>
    <property type="match status" value="1"/>
</dbReference>